<keyword evidence="6" id="KW-1185">Reference proteome</keyword>
<proteinExistence type="inferred from homology"/>
<evidence type="ECO:0000259" key="3">
    <source>
        <dbReference type="Pfam" id="PF00732"/>
    </source>
</evidence>
<dbReference type="GO" id="GO:0050660">
    <property type="term" value="F:flavin adenine dinucleotide binding"/>
    <property type="evidence" value="ECO:0007669"/>
    <property type="project" value="InterPro"/>
</dbReference>
<dbReference type="InterPro" id="IPR007867">
    <property type="entry name" value="GMC_OxRtase_C"/>
</dbReference>
<dbReference type="PIRSF" id="PIRSF000137">
    <property type="entry name" value="Alcohol_oxidase"/>
    <property type="match status" value="1"/>
</dbReference>
<accession>R8BLJ0</accession>
<feature type="domain" description="Glucose-methanol-choline oxidoreductase N-terminal" evidence="3">
    <location>
        <begin position="6"/>
        <end position="304"/>
    </location>
</feature>
<evidence type="ECO:0000313" key="6">
    <source>
        <dbReference type="Proteomes" id="UP000014074"/>
    </source>
</evidence>
<feature type="binding site" evidence="2">
    <location>
        <begin position="580"/>
        <end position="581"/>
    </location>
    <ligand>
        <name>FAD</name>
        <dbReference type="ChEBI" id="CHEBI:57692"/>
    </ligand>
</feature>
<evidence type="ECO:0000256" key="2">
    <source>
        <dbReference type="PIRSR" id="PIRSR000137-2"/>
    </source>
</evidence>
<gene>
    <name evidence="5" type="ORF">UCRPA7_4407</name>
</gene>
<evidence type="ECO:0000256" key="1">
    <source>
        <dbReference type="ARBA" id="ARBA00010790"/>
    </source>
</evidence>
<dbReference type="PANTHER" id="PTHR11552">
    <property type="entry name" value="GLUCOSE-METHANOL-CHOLINE GMC OXIDOREDUCTASE"/>
    <property type="match status" value="1"/>
</dbReference>
<protein>
    <submittedName>
        <fullName evidence="5">Putative glucose-methanol-choline oxidoreductase protein</fullName>
    </submittedName>
</protein>
<comment type="similarity">
    <text evidence="1">Belongs to the GMC oxidoreductase family.</text>
</comment>
<evidence type="ECO:0000313" key="5">
    <source>
        <dbReference type="EMBL" id="EOO00135.1"/>
    </source>
</evidence>
<dbReference type="SUPFAM" id="SSF54373">
    <property type="entry name" value="FAD-linked reductases, C-terminal domain"/>
    <property type="match status" value="1"/>
</dbReference>
<keyword evidence="2" id="KW-0274">FAD</keyword>
<feature type="domain" description="Glucose-methanol-choline oxidoreductase C-terminal" evidence="4">
    <location>
        <begin position="446"/>
        <end position="588"/>
    </location>
</feature>
<dbReference type="InterPro" id="IPR036188">
    <property type="entry name" value="FAD/NAD-bd_sf"/>
</dbReference>
<comment type="cofactor">
    <cofactor evidence="2">
        <name>FAD</name>
        <dbReference type="ChEBI" id="CHEBI:57692"/>
    </cofactor>
</comment>
<dbReference type="InterPro" id="IPR012132">
    <property type="entry name" value="GMC_OxRdtase"/>
</dbReference>
<keyword evidence="2" id="KW-0285">Flavoprotein</keyword>
<dbReference type="Gene3D" id="3.30.560.10">
    <property type="entry name" value="Glucose Oxidase, domain 3"/>
    <property type="match status" value="1"/>
</dbReference>
<dbReference type="GO" id="GO:0016614">
    <property type="term" value="F:oxidoreductase activity, acting on CH-OH group of donors"/>
    <property type="evidence" value="ECO:0007669"/>
    <property type="project" value="InterPro"/>
</dbReference>
<dbReference type="RefSeq" id="XP_007915149.1">
    <property type="nucleotide sequence ID" value="XM_007916958.1"/>
</dbReference>
<organism evidence="5 6">
    <name type="scientific">Phaeoacremonium minimum (strain UCR-PA7)</name>
    <name type="common">Esca disease fungus</name>
    <name type="synonym">Togninia minima</name>
    <dbReference type="NCBI Taxonomy" id="1286976"/>
    <lineage>
        <taxon>Eukaryota</taxon>
        <taxon>Fungi</taxon>
        <taxon>Dikarya</taxon>
        <taxon>Ascomycota</taxon>
        <taxon>Pezizomycotina</taxon>
        <taxon>Sordariomycetes</taxon>
        <taxon>Sordariomycetidae</taxon>
        <taxon>Togniniales</taxon>
        <taxon>Togniniaceae</taxon>
        <taxon>Phaeoacremonium</taxon>
    </lineage>
</organism>
<feature type="binding site" evidence="2">
    <location>
        <position position="223"/>
    </location>
    <ligand>
        <name>FAD</name>
        <dbReference type="ChEBI" id="CHEBI:57692"/>
    </ligand>
</feature>
<dbReference type="Pfam" id="PF05199">
    <property type="entry name" value="GMC_oxred_C"/>
    <property type="match status" value="1"/>
</dbReference>
<dbReference type="HOGENOM" id="CLU_002865_6_1_1"/>
<dbReference type="Gene3D" id="3.50.50.60">
    <property type="entry name" value="FAD/NAD(P)-binding domain"/>
    <property type="match status" value="1"/>
</dbReference>
<dbReference type="PANTHER" id="PTHR11552:SF210">
    <property type="entry name" value="GLUCOSE-METHANOL-CHOLINE OXIDOREDUCTASE N-TERMINAL DOMAIN-CONTAINING PROTEIN-RELATED"/>
    <property type="match status" value="1"/>
</dbReference>
<dbReference type="KEGG" id="tmn:UCRPA7_4407"/>
<dbReference type="GeneID" id="19324856"/>
<sequence>MASDSYDFVIIGGGAAGLVLANRISEDPNLQVLVIEAGADQKDDPRVNIPGMWSALIKTTSDWAFNTNPQESLGGRKLLSSQGRALGGSTAMNGLMFTPVPESNVEGWARLGNPGWEWAKFSQSMSKAYVLTDDTSEENDTTGTLTVSFPDQSNNGWLNIWKDTLNGLGISVSSDIFTGKGNGLIVTPENIQPRTKKRSYAQSAFLSPVLNRSNLAILTEAVVEKINWNRSDPTKARAESVQYVKDGERSNVAVRKEVVLAAGAFNSHRLLELSGIGSAELLREMVIDVVVDNPGVGENLQNHLTVSVSFEVKDGSQTLDALVRQEPAALAAAMEAYGKGAGPLATSGTSVTAHLPFPGIQTDEGKKDLEQIIAQTFDAKVGGSKSSAIFDQANKDFVRSVLSSPDEASGYYIFFPGWGAFNPNGSMATAEGSSKYFTIGLLNTHPLSRGSTHINSVSASSHEAVTIDPKYLSHPLDIGIFTRNLRFLETIVGAEPLSSQLKPGGKRNPLAPLDGGFSDPDKAKEYAKKLGFGSNHFVGTCSMMPREMGGVVDPELRVYGTENLRICDSSIIPLIPRANPQAAVYGVAEHGASIIKSST</sequence>
<dbReference type="Proteomes" id="UP000014074">
    <property type="component" value="Unassembled WGS sequence"/>
</dbReference>
<dbReference type="SUPFAM" id="SSF51905">
    <property type="entry name" value="FAD/NAD(P)-binding domain"/>
    <property type="match status" value="1"/>
</dbReference>
<dbReference type="InterPro" id="IPR000172">
    <property type="entry name" value="GMC_OxRdtase_N"/>
</dbReference>
<evidence type="ECO:0000259" key="4">
    <source>
        <dbReference type="Pfam" id="PF05199"/>
    </source>
</evidence>
<dbReference type="EMBL" id="KB933107">
    <property type="protein sequence ID" value="EOO00135.1"/>
    <property type="molecule type" value="Genomic_DNA"/>
</dbReference>
<dbReference type="AlphaFoldDB" id="R8BLJ0"/>
<reference evidence="6" key="1">
    <citation type="journal article" date="2013" name="Genome Announc.">
        <title>Draft genome sequence of the ascomycete Phaeoacremonium aleophilum strain UCR-PA7, a causal agent of the esca disease complex in grapevines.</title>
        <authorList>
            <person name="Blanco-Ulate B."/>
            <person name="Rolshausen P."/>
            <person name="Cantu D."/>
        </authorList>
    </citation>
    <scope>NUCLEOTIDE SEQUENCE [LARGE SCALE GENOMIC DNA]</scope>
    <source>
        <strain evidence="6">UCR-PA7</strain>
    </source>
</reference>
<dbReference type="Pfam" id="PF00732">
    <property type="entry name" value="GMC_oxred_N"/>
    <property type="match status" value="1"/>
</dbReference>
<dbReference type="eggNOG" id="KOG1238">
    <property type="taxonomic scope" value="Eukaryota"/>
</dbReference>
<dbReference type="OrthoDB" id="269227at2759"/>
<name>R8BLJ0_PHAM7</name>